<feature type="non-terminal residue" evidence="1">
    <location>
        <position position="1"/>
    </location>
</feature>
<comment type="caution">
    <text evidence="1">The sequence shown here is derived from an EMBL/GenBank/DDBJ whole genome shotgun (WGS) entry which is preliminary data.</text>
</comment>
<organism evidence="1 2">
    <name type="scientific">Porites lobata</name>
    <dbReference type="NCBI Taxonomy" id="104759"/>
    <lineage>
        <taxon>Eukaryota</taxon>
        <taxon>Metazoa</taxon>
        <taxon>Cnidaria</taxon>
        <taxon>Anthozoa</taxon>
        <taxon>Hexacorallia</taxon>
        <taxon>Scleractinia</taxon>
        <taxon>Fungiina</taxon>
        <taxon>Poritidae</taxon>
        <taxon>Porites</taxon>
    </lineage>
</organism>
<evidence type="ECO:0000313" key="1">
    <source>
        <dbReference type="EMBL" id="CAH3046074.1"/>
    </source>
</evidence>
<reference evidence="1 2" key="1">
    <citation type="submission" date="2022-05" db="EMBL/GenBank/DDBJ databases">
        <authorList>
            <consortium name="Genoscope - CEA"/>
            <person name="William W."/>
        </authorList>
    </citation>
    <scope>NUCLEOTIDE SEQUENCE [LARGE SCALE GENOMIC DNA]</scope>
</reference>
<dbReference type="EMBL" id="CALNXK010000014">
    <property type="protein sequence ID" value="CAH3046074.1"/>
    <property type="molecule type" value="Genomic_DNA"/>
</dbReference>
<proteinExistence type="predicted"/>
<keyword evidence="2" id="KW-1185">Reference proteome</keyword>
<gene>
    <name evidence="1" type="ORF">PLOB_00008346</name>
</gene>
<dbReference type="Proteomes" id="UP001159405">
    <property type="component" value="Unassembled WGS sequence"/>
</dbReference>
<evidence type="ECO:0000313" key="2">
    <source>
        <dbReference type="Proteomes" id="UP001159405"/>
    </source>
</evidence>
<protein>
    <submittedName>
        <fullName evidence="1">Uncharacterized protein</fullName>
    </submittedName>
</protein>
<sequence>VQWRFINLNTSFNALVGPPKQTVMVYSDVVESTIVGAQKHPLLREVQLERTGSGRATVEPIHHEWIKLRSNRLEVIEVQIATPDGPLSVLPPGKTIVTLGIRLL</sequence>
<name>A0ABN8N981_9CNID</name>
<accession>A0ABN8N981</accession>